<feature type="binding site" evidence="5">
    <location>
        <position position="101"/>
    </location>
    <ligand>
        <name>pyruvate</name>
        <dbReference type="ChEBI" id="CHEBI:15361"/>
    </ligand>
</feature>
<evidence type="ECO:0000256" key="2">
    <source>
        <dbReference type="ARBA" id="ARBA00023239"/>
    </source>
</evidence>
<dbReference type="PDB" id="1IZC">
    <property type="method" value="X-ray"/>
    <property type="resolution" value="1.70 A"/>
    <property type="chains" value="A=1-339"/>
</dbReference>
<reference evidence="5" key="2">
    <citation type="journal article" date="2004" name="Acta Crystallogr. D">
        <title>Structure of macrophomate synthase.</title>
        <authorList>
            <person name="Ose T."/>
            <person name="Watanabe K."/>
            <person name="Yao M."/>
            <person name="Honma M."/>
            <person name="Oikawa H."/>
            <person name="Tanaka I."/>
        </authorList>
    </citation>
    <scope>X-RAY CRYSTALLOGRAPHY (1.70 ANGSTROMS) IN COMPLEX WITH MG(2+) AND PYRUVATE</scope>
</reference>
<dbReference type="GO" id="GO:0046872">
    <property type="term" value="F:metal ion binding"/>
    <property type="evidence" value="ECO:0007669"/>
    <property type="project" value="UniProtKB-KW"/>
</dbReference>
<feature type="binding site" evidence="5">
    <location>
        <position position="185"/>
    </location>
    <ligand>
        <name>Mg(2+)</name>
        <dbReference type="ChEBI" id="CHEBI:18420"/>
    </ligand>
</feature>
<evidence type="ECO:0000256" key="1">
    <source>
        <dbReference type="ARBA" id="ARBA00022723"/>
    </source>
</evidence>
<dbReference type="GO" id="GO:0016832">
    <property type="term" value="F:aldehyde-lyase activity"/>
    <property type="evidence" value="ECO:0007669"/>
    <property type="project" value="TreeGrafter"/>
</dbReference>
<dbReference type="InterPro" id="IPR005000">
    <property type="entry name" value="Aldolase/citrate-lyase_domain"/>
</dbReference>
<dbReference type="Gene3D" id="3.20.20.60">
    <property type="entry name" value="Phosphoenolpyruvate-binding domains"/>
    <property type="match status" value="1"/>
</dbReference>
<dbReference type="SUPFAM" id="SSF51621">
    <property type="entry name" value="Phosphoenolpyruvate/pyruvate domain"/>
    <property type="match status" value="1"/>
</dbReference>
<evidence type="ECO:0000259" key="3">
    <source>
        <dbReference type="Pfam" id="PF03328"/>
    </source>
</evidence>
<sequence>MAKSYSEQPELHAKAPYRSAMLTYPGNLRQALKDAMADPSKTLMGVAHGIPSTFVTKVLAATKPDFVWIDVEHGMFNRLELHDAIHAAQHHSEGRSLVIVRVPKHDEISLSTALDAGAAGIVIPHVETVEEVREFVKEMYYGPIGRRSFSPWTFSPGIADASLFPNDPYNVATSNNHVCIIPQIESVKGVENVDAIAAMPEIHGLMFGPGDYMIDAGLDLNGALSGVPHPTFVEAMTKFSTAAQRNGVPIFGGALSVDMVPSLIEQGYRAIAVQFDVWGLSRLVHGSLAQARASAKQFAGQGKAATDGTTDETVDGAAEEVANGVSKVKLDEAGDEDKA</sequence>
<keyword evidence="1 5" id="KW-0479">Metal-binding</keyword>
<dbReference type="Pfam" id="PF03328">
    <property type="entry name" value="HpcH_HpaI"/>
    <property type="match status" value="1"/>
</dbReference>
<name>Q9UVD4_9PEZI</name>
<keyword evidence="2" id="KW-0456">Lyase</keyword>
<feature type="binding site" evidence="5">
    <location>
        <position position="211"/>
    </location>
    <ligand>
        <name>Mg(2+)</name>
        <dbReference type="ChEBI" id="CHEBI:18420"/>
    </ligand>
</feature>
<evidence type="ECO:0000313" key="4">
    <source>
        <dbReference type="EMBL" id="BAA89352.1"/>
    </source>
</evidence>
<proteinExistence type="evidence at protein level"/>
<dbReference type="InterPro" id="IPR050251">
    <property type="entry name" value="HpcH-HpaI_aldolase"/>
</dbReference>
<evidence type="ECO:0007829" key="5">
    <source>
        <dbReference type="PDB" id="1IZC"/>
    </source>
</evidence>
<dbReference type="SMR" id="Q9UVD4"/>
<keyword evidence="5" id="KW-0002">3D-structure</keyword>
<dbReference type="PIR" id="JC7216">
    <property type="entry name" value="JC7216"/>
</dbReference>
<reference evidence="4" key="1">
    <citation type="submission" date="1999-11" db="EMBL/GenBank/DDBJ databases">
        <title>Molecular Cloning of Macrophomate Synthase cDNA from Macrophoma commelinae and Its Expression in Escherichia coli.</title>
        <authorList>
            <person name="Watanabe K."/>
            <person name="Mie T."/>
            <person name="Ichihara A."/>
            <person name="Oikawa H."/>
            <person name="Honma M."/>
        </authorList>
    </citation>
    <scope>NUCLEOTIDE SEQUENCE</scope>
</reference>
<dbReference type="PANTHER" id="PTHR30502">
    <property type="entry name" value="2-KETO-3-DEOXY-L-RHAMNONATE ALDOLASE"/>
    <property type="match status" value="1"/>
</dbReference>
<dbReference type="InterPro" id="IPR015813">
    <property type="entry name" value="Pyrv/PenolPyrv_kinase-like_dom"/>
</dbReference>
<accession>Q9UVD4</accession>
<dbReference type="InterPro" id="IPR040442">
    <property type="entry name" value="Pyrv_kinase-like_dom_sf"/>
</dbReference>
<dbReference type="PANTHER" id="PTHR30502:SF8">
    <property type="entry name" value="SYNTHASE, PUTATIVE-RELATED"/>
    <property type="match status" value="1"/>
</dbReference>
<dbReference type="PDBsum" id="1IZC"/>
<organism evidence="4">
    <name type="scientific">Macrophoma commelinae</name>
    <dbReference type="NCBI Taxonomy" id="108330"/>
    <lineage>
        <taxon>Eukaryota</taxon>
        <taxon>Fungi</taxon>
        <taxon>Dikarya</taxon>
        <taxon>Ascomycota</taxon>
        <taxon>Pezizomycotina</taxon>
        <taxon>Dothideomycetes</taxon>
        <taxon>Dothideomycetes incertae sedis</taxon>
        <taxon>Botryosphaeriales</taxon>
        <taxon>Botryosphaeriaceae</taxon>
        <taxon>Macrophoma</taxon>
    </lineage>
</organism>
<protein>
    <submittedName>
        <fullName evidence="4">Macrophomate synthase</fullName>
    </submittedName>
</protein>
<dbReference type="GO" id="GO:0005737">
    <property type="term" value="C:cytoplasm"/>
    <property type="evidence" value="ECO:0007669"/>
    <property type="project" value="TreeGrafter"/>
</dbReference>
<feature type="binding site" evidence="5">
    <location>
        <position position="211"/>
    </location>
    <ligand>
        <name>pyruvate</name>
        <dbReference type="ChEBI" id="CHEBI:15361"/>
    </ligand>
</feature>
<feature type="binding site" evidence="5">
    <location>
        <position position="183"/>
    </location>
    <ligand>
        <name>pyruvate</name>
        <dbReference type="ChEBI" id="CHEBI:15361"/>
    </ligand>
</feature>
<feature type="binding site" evidence="5">
    <location>
        <position position="210"/>
    </location>
    <ligand>
        <name>pyruvate</name>
        <dbReference type="ChEBI" id="CHEBI:15361"/>
    </ligand>
</feature>
<dbReference type="EvolutionaryTrace" id="Q9UVD4"/>
<dbReference type="EMBL" id="AB034915">
    <property type="protein sequence ID" value="BAA89352.1"/>
    <property type="molecule type" value="mRNA"/>
</dbReference>
<dbReference type="AlphaFoldDB" id="Q9UVD4"/>
<feature type="domain" description="HpcH/HpaI aldolase/citrate lyase" evidence="3">
    <location>
        <begin position="56"/>
        <end position="277"/>
    </location>
</feature>